<organism evidence="3 4">
    <name type="scientific">Alteromonas arenosi</name>
    <dbReference type="NCBI Taxonomy" id="3055817"/>
    <lineage>
        <taxon>Bacteria</taxon>
        <taxon>Pseudomonadati</taxon>
        <taxon>Pseudomonadota</taxon>
        <taxon>Gammaproteobacteria</taxon>
        <taxon>Alteromonadales</taxon>
        <taxon>Alteromonadaceae</taxon>
        <taxon>Alteromonas/Salinimonas group</taxon>
        <taxon>Alteromonas</taxon>
    </lineage>
</organism>
<dbReference type="InterPro" id="IPR025137">
    <property type="entry name" value="NfrA_C"/>
</dbReference>
<comment type="caution">
    <text evidence="3">The sequence shown here is derived from an EMBL/GenBank/DDBJ whole genome shotgun (WGS) entry which is preliminary data.</text>
</comment>
<feature type="domain" description="Bacteriophage N4 adsorption protein A C-terminal" evidence="2">
    <location>
        <begin position="830"/>
        <end position="1006"/>
    </location>
</feature>
<reference evidence="3 4" key="1">
    <citation type="submission" date="2023-06" db="EMBL/GenBank/DDBJ databases">
        <title>Alteromonas sp. ASW11-36 isolated from intertidal sand.</title>
        <authorList>
            <person name="Li Y."/>
        </authorList>
    </citation>
    <scope>NUCLEOTIDE SEQUENCE [LARGE SCALE GENOMIC DNA]</scope>
    <source>
        <strain evidence="3 4">ASW11-36</strain>
    </source>
</reference>
<sequence>MRLLINTILALCIACSSVQAQQTELTEYQEFKTYPFIEKAYRLQRQGNYAEALVEVEKALEIAPDYIEFQQLKFQLQLQILSIGELMTLFLNASPEEQSTMAPLLLEVLLAKDQAVAIEQYAVVLARIEGTVKTAAILAVNGRLVGQQRMQDSLLLLNSLTSNAPEVILARFNLAVELQDLGVIIALFEQGGWQPNADAVTRYVDALVTLDRDQQVLDFLTANPQQRAATESFIQRQIAKQDYVMAERGFEILEQHGQLNASMAEQRLQMRLSSDSLALSVADVLQSELNCWQKAELLQQRFGDSQRQTAVDLLQSCTVEPEDETSFATVVLSIMNVAELQQIIPRFSGDSARLKQGLIAKVAAQQDYQTLIELSQHADYRQYLDARTLALAYQHMNRLSDAADLYWRDYQTTQEATSLAQATFLWSAAGEQKRTAEVLGKYITDTSSPLEEILVLRYLGALDAQSQIPQKVITRLFAQSFGIDAVAERLRTQQRCDLSLNYLAQYQLQSSASQLTRALCLQQQGDVQAIAAWQQILADNPASENFQATLFAMMNAQQYTEVLALISRYPQFNDEQTVREVKLQALIQTRQYDAGLTEWQSQVEQYGYRDYPTGIELALQADQPEVANQWVDIWLASGDSLSENDWVLVAQVKGIVGQAEAALNAWKLVLAENPQSTLAQLNLAYATIPVSSEQALLAFEAYVENAPSVDPDIWKQMAYLADNVGDYPKVSDYLDKYYAMLSGEYNVDNQNAWSLHELYQQSQRRWDFSATASHGDGAVLGDVFFIDNNGELADSLPNNGLSARLSYRMFADSKRWHAYGQVNASGPDNSPIDQQSLELGVSYRLLESVNVLASAGGILFSDGDDKFQPFVRLSSDGLNQDEWRNGWRFESSWWERQWYNDILYLLDNKQLFAISRFDLGYVKPLSTSTKQTVKLYGLAQFDYRRQPIAINELAAFDQTSLGAGIQWRLFETPAGQAESASVWTASLEFRHRLSGDLTNDDNGWLVTIAYRY</sequence>
<evidence type="ECO:0000259" key="2">
    <source>
        <dbReference type="Pfam" id="PF13283"/>
    </source>
</evidence>
<evidence type="ECO:0000313" key="3">
    <source>
        <dbReference type="EMBL" id="MDM7859884.1"/>
    </source>
</evidence>
<dbReference type="Proteomes" id="UP001234343">
    <property type="component" value="Unassembled WGS sequence"/>
</dbReference>
<dbReference type="Gene3D" id="1.25.40.10">
    <property type="entry name" value="Tetratricopeptide repeat domain"/>
    <property type="match status" value="1"/>
</dbReference>
<name>A0ABT7SUL6_9ALTE</name>
<keyword evidence="4" id="KW-1185">Reference proteome</keyword>
<dbReference type="SUPFAM" id="SSF48452">
    <property type="entry name" value="TPR-like"/>
    <property type="match status" value="1"/>
</dbReference>
<proteinExistence type="predicted"/>
<dbReference type="RefSeq" id="WP_289364067.1">
    <property type="nucleotide sequence ID" value="NZ_JAUCBP010000006.1"/>
</dbReference>
<feature type="chain" id="PRO_5045329550" description="Bacteriophage N4 adsorption protein A C-terminal domain-containing protein" evidence="1">
    <location>
        <begin position="21"/>
        <end position="1012"/>
    </location>
</feature>
<gene>
    <name evidence="3" type="ORF">QTP81_04620</name>
</gene>
<accession>A0ABT7SUL6</accession>
<dbReference type="EMBL" id="JAUCBP010000006">
    <property type="protein sequence ID" value="MDM7859884.1"/>
    <property type="molecule type" value="Genomic_DNA"/>
</dbReference>
<evidence type="ECO:0000313" key="4">
    <source>
        <dbReference type="Proteomes" id="UP001234343"/>
    </source>
</evidence>
<feature type="signal peptide" evidence="1">
    <location>
        <begin position="1"/>
        <end position="20"/>
    </location>
</feature>
<protein>
    <recommendedName>
        <fullName evidence="2">Bacteriophage N4 adsorption protein A C-terminal domain-containing protein</fullName>
    </recommendedName>
</protein>
<keyword evidence="1" id="KW-0732">Signal</keyword>
<evidence type="ECO:0000256" key="1">
    <source>
        <dbReference type="SAM" id="SignalP"/>
    </source>
</evidence>
<dbReference type="Pfam" id="PF13283">
    <property type="entry name" value="NfrA_C"/>
    <property type="match status" value="1"/>
</dbReference>
<dbReference type="InterPro" id="IPR011990">
    <property type="entry name" value="TPR-like_helical_dom_sf"/>
</dbReference>